<dbReference type="Proteomes" id="UP001519460">
    <property type="component" value="Unassembled WGS sequence"/>
</dbReference>
<gene>
    <name evidence="2" type="ORF">BaRGS_00014549</name>
</gene>
<feature type="compositionally biased region" description="Polar residues" evidence="1">
    <location>
        <begin position="576"/>
        <end position="594"/>
    </location>
</feature>
<dbReference type="EMBL" id="JACVVK020000085">
    <property type="protein sequence ID" value="KAK7494267.1"/>
    <property type="molecule type" value="Genomic_DNA"/>
</dbReference>
<feature type="compositionally biased region" description="Basic and acidic residues" evidence="1">
    <location>
        <begin position="90"/>
        <end position="104"/>
    </location>
</feature>
<feature type="compositionally biased region" description="Low complexity" evidence="1">
    <location>
        <begin position="349"/>
        <end position="382"/>
    </location>
</feature>
<evidence type="ECO:0000313" key="2">
    <source>
        <dbReference type="EMBL" id="KAK7494267.1"/>
    </source>
</evidence>
<feature type="region of interest" description="Disordered" evidence="1">
    <location>
        <begin position="576"/>
        <end position="621"/>
    </location>
</feature>
<feature type="compositionally biased region" description="Polar residues" evidence="1">
    <location>
        <begin position="478"/>
        <end position="489"/>
    </location>
</feature>
<name>A0ABD0L4D6_9CAEN</name>
<protein>
    <submittedName>
        <fullName evidence="2">Uncharacterized protein</fullName>
    </submittedName>
</protein>
<proteinExistence type="predicted"/>
<feature type="compositionally biased region" description="Low complexity" evidence="1">
    <location>
        <begin position="263"/>
        <end position="278"/>
    </location>
</feature>
<feature type="compositionally biased region" description="Polar residues" evidence="1">
    <location>
        <begin position="283"/>
        <end position="295"/>
    </location>
</feature>
<feature type="region of interest" description="Disordered" evidence="1">
    <location>
        <begin position="90"/>
        <end position="240"/>
    </location>
</feature>
<evidence type="ECO:0000256" key="1">
    <source>
        <dbReference type="SAM" id="MobiDB-lite"/>
    </source>
</evidence>
<keyword evidence="3" id="KW-1185">Reference proteome</keyword>
<reference evidence="2 3" key="1">
    <citation type="journal article" date="2023" name="Sci. Data">
        <title>Genome assembly of the Korean intertidal mud-creeper Batillaria attramentaria.</title>
        <authorList>
            <person name="Patra A.K."/>
            <person name="Ho P.T."/>
            <person name="Jun S."/>
            <person name="Lee S.J."/>
            <person name="Kim Y."/>
            <person name="Won Y.J."/>
        </authorList>
    </citation>
    <scope>NUCLEOTIDE SEQUENCE [LARGE SCALE GENOMIC DNA]</scope>
    <source>
        <strain evidence="2">Wonlab-2016</strain>
    </source>
</reference>
<sequence length="621" mass="65749">MWSDVIEELSEVLEQTTETVREVSPSFTDPNVTNRRAVLKQTRDRASRFSSQFGESVKQFIAHSEVTKSVEQYKIITSEPPVQVEIHALERTFVDDKGTDETTRHSTPSSPVGASPPQIAKSKSRPPSVSPAPDPLCPRQRSAPATAGRVAEEKQESQEEPTSASASASPKPKSRKKSASPPASPSARSPPTMSPEAKTREKESPRRLKTPVTARRQGVRADGTTVVSPDQGKHEDEVSEQLMALHGADISSYQAAVDSLVPPSLSLSSSLNPQSEASAETAVGSSEVSTQQPGTRSPEAAPRQRRRSPSSARSADGSVKSPSSRESSSRCDRSPSPTKRHSPQHRGGSSTSPSPQRSAVSSVSPAPSARSPVVESVASARSSPRHSVKSLTPPAVSTQLGGKSVVSSSLSPRSSPQHSAKSSPSPFASFVTTRSSLSPPSSPQHSGKSSPSPSTQRLSVTPESPKRSPRQSPKIVTARSQTPHFSPCTVSDSRVTAAESEECGCPVTITSLITSRDSNFGFTKTVTTAESKERGCFVTLTPFTTSTGSNFEVTEAVTTAESNVRGYPIASTSFIQAQTPSQADDTKSGTTRSPSLERGVSAMQSPSPRMPRSSPPQGPRQ</sequence>
<feature type="compositionally biased region" description="Low complexity" evidence="1">
    <location>
        <begin position="399"/>
        <end position="454"/>
    </location>
</feature>
<accession>A0ABD0L4D6</accession>
<feature type="compositionally biased region" description="Low complexity" evidence="1">
    <location>
        <begin position="179"/>
        <end position="191"/>
    </location>
</feature>
<dbReference type="AlphaFoldDB" id="A0ABD0L4D6"/>
<evidence type="ECO:0000313" key="3">
    <source>
        <dbReference type="Proteomes" id="UP001519460"/>
    </source>
</evidence>
<organism evidence="2 3">
    <name type="scientific">Batillaria attramentaria</name>
    <dbReference type="NCBI Taxonomy" id="370345"/>
    <lineage>
        <taxon>Eukaryota</taxon>
        <taxon>Metazoa</taxon>
        <taxon>Spiralia</taxon>
        <taxon>Lophotrochozoa</taxon>
        <taxon>Mollusca</taxon>
        <taxon>Gastropoda</taxon>
        <taxon>Caenogastropoda</taxon>
        <taxon>Sorbeoconcha</taxon>
        <taxon>Cerithioidea</taxon>
        <taxon>Batillariidae</taxon>
        <taxon>Batillaria</taxon>
    </lineage>
</organism>
<feature type="region of interest" description="Disordered" evidence="1">
    <location>
        <begin position="263"/>
        <end position="489"/>
    </location>
</feature>
<feature type="compositionally biased region" description="Low complexity" evidence="1">
    <location>
        <begin position="309"/>
        <end position="326"/>
    </location>
</feature>
<feature type="compositionally biased region" description="Low complexity" evidence="1">
    <location>
        <begin position="603"/>
        <end position="612"/>
    </location>
</feature>
<comment type="caution">
    <text evidence="2">The sequence shown here is derived from an EMBL/GenBank/DDBJ whole genome shotgun (WGS) entry which is preliminary data.</text>
</comment>
<feature type="compositionally biased region" description="Basic and acidic residues" evidence="1">
    <location>
        <begin position="197"/>
        <end position="206"/>
    </location>
</feature>